<reference evidence="1" key="1">
    <citation type="submission" date="2020-09" db="EMBL/GenBank/DDBJ databases">
        <title>Rhizobia associated with sainfoin plants.</title>
        <authorList>
            <person name="Asharfi S."/>
            <person name="Kuzmanovic N."/>
            <person name="Bunk B."/>
            <person name="Sproeer C."/>
            <person name="Becker M."/>
            <person name="Thuenen T."/>
        </authorList>
    </citation>
    <scope>NUCLEOTIDE SEQUENCE</scope>
    <source>
        <strain evidence="1">OM4</strain>
    </source>
</reference>
<dbReference type="EMBL" id="CP062229">
    <property type="protein sequence ID" value="UVC15323.1"/>
    <property type="molecule type" value="Genomic_DNA"/>
</dbReference>
<evidence type="ECO:0000313" key="2">
    <source>
        <dbReference type="Proteomes" id="UP001058098"/>
    </source>
</evidence>
<evidence type="ECO:0000313" key="1">
    <source>
        <dbReference type="EMBL" id="UVC15323.1"/>
    </source>
</evidence>
<proteinExistence type="predicted"/>
<protein>
    <submittedName>
        <fullName evidence="1">Uncharacterized protein</fullName>
    </submittedName>
</protein>
<dbReference type="Proteomes" id="UP001058098">
    <property type="component" value="Chromosome"/>
</dbReference>
<sequence length="143" mass="16121">MGVKAVVFGEVEGSRLARKELDHEWEALILRLVEAIEFLFAIAALARLISACIEKRLESRAKCGVDDLDAKHHVDVFGRSEWETRRIEQQALLIPFKARAFLDLTARAESGEKIDGKNIKKHRNDVFRLAQLLPKDAPSSLST</sequence>
<organism evidence="1 2">
    <name type="scientific">Mesorhizobium onobrychidis</name>
    <dbReference type="NCBI Taxonomy" id="2775404"/>
    <lineage>
        <taxon>Bacteria</taxon>
        <taxon>Pseudomonadati</taxon>
        <taxon>Pseudomonadota</taxon>
        <taxon>Alphaproteobacteria</taxon>
        <taxon>Hyphomicrobiales</taxon>
        <taxon>Phyllobacteriaceae</taxon>
        <taxon>Mesorhizobium</taxon>
    </lineage>
</organism>
<gene>
    <name evidence="1" type="ORF">IHQ72_33225</name>
</gene>
<name>A0ABY5QW42_9HYPH</name>
<accession>A0ABY5QW42</accession>
<keyword evidence="2" id="KW-1185">Reference proteome</keyword>
<dbReference type="RefSeq" id="WP_258120083.1">
    <property type="nucleotide sequence ID" value="NZ_CP062229.1"/>
</dbReference>